<organism evidence="1">
    <name type="scientific">Toxocara canis</name>
    <name type="common">Canine roundworm</name>
    <dbReference type="NCBI Taxonomy" id="6265"/>
    <lineage>
        <taxon>Eukaryota</taxon>
        <taxon>Metazoa</taxon>
        <taxon>Ecdysozoa</taxon>
        <taxon>Nematoda</taxon>
        <taxon>Chromadorea</taxon>
        <taxon>Rhabditida</taxon>
        <taxon>Spirurina</taxon>
        <taxon>Ascaridomorpha</taxon>
        <taxon>Ascaridoidea</taxon>
        <taxon>Toxocaridae</taxon>
        <taxon>Toxocara</taxon>
    </lineage>
</organism>
<accession>A0A3P7F4C1</accession>
<sequence length="114" mass="12533">MRTDSDVVAIDSVKLATATFFGDRTSEETVSEGTPSAISHASLRIKKLQRGNHGRQYASEAFEPGFNQQVFITMSSLLYRLLKISSPPLLRGMQSGLEGSLAEMDKLRQVEIVS</sequence>
<dbReference type="AlphaFoldDB" id="A0A3P7F4C1"/>
<protein>
    <submittedName>
        <fullName evidence="1">Uncharacterized protein</fullName>
    </submittedName>
</protein>
<dbReference type="EMBL" id="UYWY01007818">
    <property type="protein sequence ID" value="VDM30531.1"/>
    <property type="molecule type" value="Genomic_DNA"/>
</dbReference>
<gene>
    <name evidence="1" type="ORF">TCNE_LOCUS4519</name>
</gene>
<proteinExistence type="predicted"/>
<reference evidence="1" key="1">
    <citation type="submission" date="2018-11" db="EMBL/GenBank/DDBJ databases">
        <authorList>
            <consortium name="Pathogen Informatics"/>
        </authorList>
    </citation>
    <scope>NUCLEOTIDE SEQUENCE [LARGE SCALE GENOMIC DNA]</scope>
</reference>
<evidence type="ECO:0000313" key="1">
    <source>
        <dbReference type="EMBL" id="VDM30531.1"/>
    </source>
</evidence>
<name>A0A3P7F4C1_TOXCA</name>